<sequence length="83" mass="9884">METDIYDGEIEFTPEYSAKDLLELEREISSQMDYCLEACFMSKEKAKTFEKRLTIFERYFWGLFFLVFLYVVLDLLGELGVLI</sequence>
<evidence type="ECO:0000313" key="2">
    <source>
        <dbReference type="EMBL" id="MCC0178438.1"/>
    </source>
</evidence>
<name>A0A964FJ21_9CYAN</name>
<evidence type="ECO:0000313" key="3">
    <source>
        <dbReference type="Proteomes" id="UP000729733"/>
    </source>
</evidence>
<organism evidence="2 3">
    <name type="scientific">Waterburya agarophytonicola KI4</name>
    <dbReference type="NCBI Taxonomy" id="2874699"/>
    <lineage>
        <taxon>Bacteria</taxon>
        <taxon>Bacillati</taxon>
        <taxon>Cyanobacteriota</taxon>
        <taxon>Cyanophyceae</taxon>
        <taxon>Pleurocapsales</taxon>
        <taxon>Hyellaceae</taxon>
        <taxon>Waterburya</taxon>
        <taxon>Waterburya agarophytonicola</taxon>
    </lineage>
</organism>
<reference evidence="2" key="1">
    <citation type="journal article" date="2021" name="Antonie Van Leeuwenhoek">
        <title>Draft genome and description of Waterburya agarophytonicola gen. nov. sp. nov. (Pleurocapsales, Cyanobacteria): a seaweed symbiont.</title>
        <authorList>
            <person name="Bonthond G."/>
            <person name="Shalygin S."/>
            <person name="Bayer T."/>
            <person name="Weinberger F."/>
        </authorList>
    </citation>
    <scope>NUCLEOTIDE SEQUENCE</scope>
    <source>
        <strain evidence="2">KI4</strain>
    </source>
</reference>
<keyword evidence="1" id="KW-1133">Transmembrane helix</keyword>
<feature type="transmembrane region" description="Helical" evidence="1">
    <location>
        <begin position="59"/>
        <end position="77"/>
    </location>
</feature>
<keyword evidence="3" id="KW-1185">Reference proteome</keyword>
<dbReference type="AlphaFoldDB" id="A0A964FJ21"/>
<keyword evidence="1" id="KW-0472">Membrane</keyword>
<protein>
    <submittedName>
        <fullName evidence="2">Uncharacterized protein</fullName>
    </submittedName>
</protein>
<proteinExistence type="predicted"/>
<gene>
    <name evidence="2" type="ORF">I4641_15790</name>
</gene>
<dbReference type="EMBL" id="JADWDC010000043">
    <property type="protein sequence ID" value="MCC0178438.1"/>
    <property type="molecule type" value="Genomic_DNA"/>
</dbReference>
<dbReference type="Proteomes" id="UP000729733">
    <property type="component" value="Unassembled WGS sequence"/>
</dbReference>
<accession>A0A964FJ21</accession>
<evidence type="ECO:0000256" key="1">
    <source>
        <dbReference type="SAM" id="Phobius"/>
    </source>
</evidence>
<dbReference type="RefSeq" id="WP_229641519.1">
    <property type="nucleotide sequence ID" value="NZ_JADWDC010000043.1"/>
</dbReference>
<comment type="caution">
    <text evidence="2">The sequence shown here is derived from an EMBL/GenBank/DDBJ whole genome shotgun (WGS) entry which is preliminary data.</text>
</comment>
<keyword evidence="1" id="KW-0812">Transmembrane</keyword>